<dbReference type="InterPro" id="IPR027417">
    <property type="entry name" value="P-loop_NTPase"/>
</dbReference>
<name>A0A2J8AH57_9CHLO</name>
<accession>A0A2J8AH57</accession>
<feature type="compositionally biased region" description="Acidic residues" evidence="1">
    <location>
        <begin position="244"/>
        <end position="276"/>
    </location>
</feature>
<gene>
    <name evidence="2" type="ORF">TSOC_001312</name>
</gene>
<protein>
    <submittedName>
        <fullName evidence="2">DNA repair and recombination protein RAD54B</fullName>
    </submittedName>
</protein>
<reference evidence="2 3" key="1">
    <citation type="journal article" date="2017" name="Mol. Biol. Evol.">
        <title>The 4-celled Tetrabaena socialis nuclear genome reveals the essential components for genetic control of cell number at the origin of multicellularity in the volvocine lineage.</title>
        <authorList>
            <person name="Featherston J."/>
            <person name="Arakaki Y."/>
            <person name="Hanschen E.R."/>
            <person name="Ferris P.J."/>
            <person name="Michod R.E."/>
            <person name="Olson B.J.S.C."/>
            <person name="Nozaki H."/>
            <person name="Durand P.M."/>
        </authorList>
    </citation>
    <scope>NUCLEOTIDE SEQUENCE [LARGE SCALE GENOMIC DNA]</scope>
    <source>
        <strain evidence="2 3">NIES-571</strain>
    </source>
</reference>
<dbReference type="Gene3D" id="3.40.50.300">
    <property type="entry name" value="P-loop containing nucleotide triphosphate hydrolases"/>
    <property type="match status" value="1"/>
</dbReference>
<dbReference type="GO" id="GO:0007131">
    <property type="term" value="P:reciprocal meiotic recombination"/>
    <property type="evidence" value="ECO:0007669"/>
    <property type="project" value="TreeGrafter"/>
</dbReference>
<dbReference type="InterPro" id="IPR050496">
    <property type="entry name" value="SNF2_RAD54_helicase_repair"/>
</dbReference>
<sequence length="276" mass="28723">MAAGSQNTRARASSLLMLVLNPANDLQAMARVWRMGQKKRVWIYRLLTTGTIEEKVYQRQLSKQGLSAAIVDDTAAQSRTFSREELKALFEVNTTTRCDTHGSIKCSCDGSAATAREKQQQFKAEAAAAAAAAAVAAAAAAAAAASAAAAAAAAATADEGADGDEGGGGNAAAAPKHQKAGDKGEGGEHGAAVDDGILRWAHLGSMADSVDPIWTGMSSWLRDKFTTYLFSDHIVNDSPQEAPGEAEEEVDEEEEAVEEEEEEGDGGAEAGYDDDG</sequence>
<comment type="caution">
    <text evidence="2">The sequence shown here is derived from an EMBL/GenBank/DDBJ whole genome shotgun (WGS) entry which is preliminary data.</text>
</comment>
<dbReference type="EMBL" id="PGGS01000021">
    <property type="protein sequence ID" value="PNH11826.1"/>
    <property type="molecule type" value="Genomic_DNA"/>
</dbReference>
<dbReference type="GO" id="GO:0005634">
    <property type="term" value="C:nucleus"/>
    <property type="evidence" value="ECO:0007669"/>
    <property type="project" value="TreeGrafter"/>
</dbReference>
<dbReference type="PANTHER" id="PTHR45629:SF7">
    <property type="entry name" value="DNA EXCISION REPAIR PROTEIN ERCC-6-RELATED"/>
    <property type="match status" value="1"/>
</dbReference>
<feature type="compositionally biased region" description="Basic and acidic residues" evidence="1">
    <location>
        <begin position="179"/>
        <end position="191"/>
    </location>
</feature>
<evidence type="ECO:0000313" key="2">
    <source>
        <dbReference type="EMBL" id="PNH11826.1"/>
    </source>
</evidence>
<feature type="region of interest" description="Disordered" evidence="1">
    <location>
        <begin position="235"/>
        <end position="276"/>
    </location>
</feature>
<feature type="region of interest" description="Disordered" evidence="1">
    <location>
        <begin position="159"/>
        <end position="191"/>
    </location>
</feature>
<dbReference type="Gene3D" id="1.20.120.850">
    <property type="entry name" value="SWI2/SNF2 ATPases, N-terminal domain"/>
    <property type="match status" value="1"/>
</dbReference>
<dbReference type="GO" id="GO:0045003">
    <property type="term" value="P:double-strand break repair via synthesis-dependent strand annealing"/>
    <property type="evidence" value="ECO:0007669"/>
    <property type="project" value="TreeGrafter"/>
</dbReference>
<dbReference type="Proteomes" id="UP000236333">
    <property type="component" value="Unassembled WGS sequence"/>
</dbReference>
<dbReference type="GO" id="GO:0015616">
    <property type="term" value="F:DNA translocase activity"/>
    <property type="evidence" value="ECO:0007669"/>
    <property type="project" value="TreeGrafter"/>
</dbReference>
<evidence type="ECO:0000313" key="3">
    <source>
        <dbReference type="Proteomes" id="UP000236333"/>
    </source>
</evidence>
<dbReference type="AlphaFoldDB" id="A0A2J8AH57"/>
<proteinExistence type="predicted"/>
<organism evidence="2 3">
    <name type="scientific">Tetrabaena socialis</name>
    <dbReference type="NCBI Taxonomy" id="47790"/>
    <lineage>
        <taxon>Eukaryota</taxon>
        <taxon>Viridiplantae</taxon>
        <taxon>Chlorophyta</taxon>
        <taxon>core chlorophytes</taxon>
        <taxon>Chlorophyceae</taxon>
        <taxon>CS clade</taxon>
        <taxon>Chlamydomonadales</taxon>
        <taxon>Tetrabaenaceae</taxon>
        <taxon>Tetrabaena</taxon>
    </lineage>
</organism>
<evidence type="ECO:0000256" key="1">
    <source>
        <dbReference type="SAM" id="MobiDB-lite"/>
    </source>
</evidence>
<dbReference type="OrthoDB" id="413460at2759"/>
<keyword evidence="3" id="KW-1185">Reference proteome</keyword>
<dbReference type="PANTHER" id="PTHR45629">
    <property type="entry name" value="SNF2/RAD54 FAMILY MEMBER"/>
    <property type="match status" value="1"/>
</dbReference>
<dbReference type="SUPFAM" id="SSF52540">
    <property type="entry name" value="P-loop containing nucleoside triphosphate hydrolases"/>
    <property type="match status" value="1"/>
</dbReference>